<organism evidence="2 3">
    <name type="scientific">Blattamonas nauphoetae</name>
    <dbReference type="NCBI Taxonomy" id="2049346"/>
    <lineage>
        <taxon>Eukaryota</taxon>
        <taxon>Metamonada</taxon>
        <taxon>Preaxostyla</taxon>
        <taxon>Oxymonadida</taxon>
        <taxon>Blattamonas</taxon>
    </lineage>
</organism>
<feature type="compositionally biased region" description="Pro residues" evidence="1">
    <location>
        <begin position="414"/>
        <end position="425"/>
    </location>
</feature>
<feature type="compositionally biased region" description="Polar residues" evidence="1">
    <location>
        <begin position="526"/>
        <end position="536"/>
    </location>
</feature>
<feature type="region of interest" description="Disordered" evidence="1">
    <location>
        <begin position="526"/>
        <end position="558"/>
    </location>
</feature>
<proteinExistence type="predicted"/>
<feature type="compositionally biased region" description="Pro residues" evidence="1">
    <location>
        <begin position="376"/>
        <end position="400"/>
    </location>
</feature>
<dbReference type="Proteomes" id="UP001281761">
    <property type="component" value="Unassembled WGS sequence"/>
</dbReference>
<feature type="compositionally biased region" description="Basic residues" evidence="1">
    <location>
        <begin position="543"/>
        <end position="558"/>
    </location>
</feature>
<sequence>MAVVYRSLVATAKLQPTLNLCLEAKAVQFLEFMTQIYQYSGDAFLSDLGLTTDKSLADFVQSIVVLISSPSLAIIKAAMGMLRYLIVSCSQKSRLALVKADLISQLIVTLHPLSLSFADAVDIHTRLITIIDTSVTIATPDGLSRLKIKDGNGQQNVHETVLKQVLAHSEKYIWHLCVNRYSIIDGEQSKYFLLLLINLLQICPSYQPTMEFILHMPIFVTIPSCLTFIETDESIYWFLASVIVMQQEWNKTRGEERQTSKEVHRMLRMEGIEDLIEAKLRNDQKAYFGKCAVAKSIEWNNQLGMNLPKLLRIVTLSRQSPSVVAALSFTTHTLPLPSASPSPPTPSHSPLPLPLHPHPPTPLCLSLTTHTLPLPSASPSPPTPSLSPLPLPLHPHPPTPLCLSLTTHTLPLPSASPSPPTPSHSPLPLLSTHTSHSLCLSLTTHTLPLPLPLPHHPRPPTPLCLSLSTHTLPLPSASPSPPTPSHSPLPLPHHPHPPTPLCLSLFAKPTPTGLERRARLLFPDFSETNTSQSSGVQKIRPTEHRHRRHRGLPRRLHSRRDSGWTHDIVAFTHSMCRYCLVTPRTAGDTEVPVDSVRVKSEIGTGSSE</sequence>
<name>A0ABQ9X3R3_9EUKA</name>
<feature type="compositionally biased region" description="Low complexity" evidence="1">
    <location>
        <begin position="401"/>
        <end position="413"/>
    </location>
</feature>
<evidence type="ECO:0000313" key="2">
    <source>
        <dbReference type="EMBL" id="KAK2946411.1"/>
    </source>
</evidence>
<feature type="compositionally biased region" description="Low complexity" evidence="1">
    <location>
        <begin position="363"/>
        <end position="375"/>
    </location>
</feature>
<protein>
    <submittedName>
        <fullName evidence="2">Uncharacterized protein</fullName>
    </submittedName>
</protein>
<gene>
    <name evidence="2" type="ORF">BLNAU_18662</name>
</gene>
<accession>A0ABQ9X3R3</accession>
<keyword evidence="3" id="KW-1185">Reference proteome</keyword>
<feature type="compositionally biased region" description="Pro residues" evidence="1">
    <location>
        <begin position="338"/>
        <end position="362"/>
    </location>
</feature>
<evidence type="ECO:0000256" key="1">
    <source>
        <dbReference type="SAM" id="MobiDB-lite"/>
    </source>
</evidence>
<feature type="region of interest" description="Disordered" evidence="1">
    <location>
        <begin position="334"/>
        <end position="429"/>
    </location>
</feature>
<feature type="region of interest" description="Disordered" evidence="1">
    <location>
        <begin position="467"/>
        <end position="495"/>
    </location>
</feature>
<comment type="caution">
    <text evidence="2">The sequence shown here is derived from an EMBL/GenBank/DDBJ whole genome shotgun (WGS) entry which is preliminary data.</text>
</comment>
<evidence type="ECO:0000313" key="3">
    <source>
        <dbReference type="Proteomes" id="UP001281761"/>
    </source>
</evidence>
<feature type="compositionally biased region" description="Pro residues" evidence="1">
    <location>
        <begin position="476"/>
        <end position="495"/>
    </location>
</feature>
<dbReference type="EMBL" id="JARBJD010000229">
    <property type="protein sequence ID" value="KAK2946411.1"/>
    <property type="molecule type" value="Genomic_DNA"/>
</dbReference>
<reference evidence="2 3" key="1">
    <citation type="journal article" date="2022" name="bioRxiv">
        <title>Genomics of Preaxostyla Flagellates Illuminates Evolutionary Transitions and the Path Towards Mitochondrial Loss.</title>
        <authorList>
            <person name="Novak L.V.F."/>
            <person name="Treitli S.C."/>
            <person name="Pyrih J."/>
            <person name="Halakuc P."/>
            <person name="Pipaliya S.V."/>
            <person name="Vacek V."/>
            <person name="Brzon O."/>
            <person name="Soukal P."/>
            <person name="Eme L."/>
            <person name="Dacks J.B."/>
            <person name="Karnkowska A."/>
            <person name="Elias M."/>
            <person name="Hampl V."/>
        </authorList>
    </citation>
    <scope>NUCLEOTIDE SEQUENCE [LARGE SCALE GENOMIC DNA]</scope>
    <source>
        <strain evidence="2">NAU3</strain>
        <tissue evidence="2">Gut</tissue>
    </source>
</reference>